<dbReference type="InterPro" id="IPR013235">
    <property type="entry name" value="PPP_dom"/>
</dbReference>
<dbReference type="PIRSF" id="PIRSF033096">
    <property type="entry name" value="PPPtase_5"/>
    <property type="match status" value="1"/>
</dbReference>
<dbReference type="FunFam" id="3.60.21.10:FF:000039">
    <property type="entry name" value="Serine/threonine-protein phosphatase"/>
    <property type="match status" value="1"/>
</dbReference>
<dbReference type="SMART" id="SM00156">
    <property type="entry name" value="PP2Ac"/>
    <property type="match status" value="1"/>
</dbReference>
<dbReference type="Pfam" id="PF08321">
    <property type="entry name" value="PPP5"/>
    <property type="match status" value="1"/>
</dbReference>
<dbReference type="CDD" id="cd07417">
    <property type="entry name" value="MPP_PP5_C"/>
    <property type="match status" value="1"/>
</dbReference>
<dbReference type="Pfam" id="PF00149">
    <property type="entry name" value="Metallophos"/>
    <property type="match status" value="1"/>
</dbReference>
<dbReference type="PANTHER" id="PTHR45668:SF5">
    <property type="entry name" value="SERINE_THREONINE-PROTEIN PHOSPHATASE 5"/>
    <property type="match status" value="1"/>
</dbReference>
<feature type="active site" description="Proton donor/acceptor" evidence="15">
    <location>
        <position position="296"/>
    </location>
</feature>
<feature type="repeat" description="TPR" evidence="16">
    <location>
        <begin position="55"/>
        <end position="88"/>
    </location>
</feature>
<name>A0A015K1X2_RHIIW</name>
<evidence type="ECO:0000256" key="2">
    <source>
        <dbReference type="ARBA" id="ARBA00001946"/>
    </source>
</evidence>
<dbReference type="EC" id="3.1.3.16" evidence="5"/>
<dbReference type="PANTHER" id="PTHR45668">
    <property type="entry name" value="SERINE/THREONINE-PROTEIN PHOSPHATASE 5-RELATED"/>
    <property type="match status" value="1"/>
</dbReference>
<dbReference type="PRINTS" id="PR00114">
    <property type="entry name" value="STPHPHTASE"/>
</dbReference>
<gene>
    <name evidence="18" type="ORF">RirG_038970</name>
</gene>
<evidence type="ECO:0000256" key="7">
    <source>
        <dbReference type="ARBA" id="ARBA00022737"/>
    </source>
</evidence>
<reference evidence="18 19" key="1">
    <citation type="submission" date="2014-02" db="EMBL/GenBank/DDBJ databases">
        <title>Single nucleus genome sequencing reveals high similarity among nuclei of an endomycorrhizal fungus.</title>
        <authorList>
            <person name="Lin K."/>
            <person name="Geurts R."/>
            <person name="Zhang Z."/>
            <person name="Limpens E."/>
            <person name="Saunders D.G."/>
            <person name="Mu D."/>
            <person name="Pang E."/>
            <person name="Cao H."/>
            <person name="Cha H."/>
            <person name="Lin T."/>
            <person name="Zhou Q."/>
            <person name="Shang Y."/>
            <person name="Li Y."/>
            <person name="Ivanov S."/>
            <person name="Sharma T."/>
            <person name="Velzen R.V."/>
            <person name="Ruijter N.D."/>
            <person name="Aanen D.K."/>
            <person name="Win J."/>
            <person name="Kamoun S."/>
            <person name="Bisseling T."/>
            <person name="Huang S."/>
        </authorList>
    </citation>
    <scope>NUCLEOTIDE SEQUENCE [LARGE SCALE GENOMIC DNA]</scope>
    <source>
        <strain evidence="19">DAOM197198w</strain>
    </source>
</reference>
<evidence type="ECO:0000313" key="19">
    <source>
        <dbReference type="Proteomes" id="UP000022910"/>
    </source>
</evidence>
<evidence type="ECO:0000256" key="4">
    <source>
        <dbReference type="ARBA" id="ARBA00008786"/>
    </source>
</evidence>
<keyword evidence="11" id="KW-0539">Nucleus</keyword>
<dbReference type="Gene3D" id="1.25.40.10">
    <property type="entry name" value="Tetratricopeptide repeat domain"/>
    <property type="match status" value="1"/>
</dbReference>
<dbReference type="OrthoDB" id="445564at2759"/>
<dbReference type="InterPro" id="IPR051134">
    <property type="entry name" value="PPP_phosphatase"/>
</dbReference>
<dbReference type="SUPFAM" id="SSF48452">
    <property type="entry name" value="TPR-like"/>
    <property type="match status" value="1"/>
</dbReference>
<accession>A0A015K1X2</accession>
<dbReference type="GO" id="GO:0005634">
    <property type="term" value="C:nucleus"/>
    <property type="evidence" value="ECO:0007669"/>
    <property type="project" value="UniProtKB-SubCell"/>
</dbReference>
<comment type="caution">
    <text evidence="18">The sequence shown here is derived from an EMBL/GenBank/DDBJ whole genome shotgun (WGS) entry which is preliminary data.</text>
</comment>
<organism evidence="18 19">
    <name type="scientific">Rhizophagus irregularis (strain DAOM 197198w)</name>
    <name type="common">Glomus intraradices</name>
    <dbReference type="NCBI Taxonomy" id="1432141"/>
    <lineage>
        <taxon>Eukaryota</taxon>
        <taxon>Fungi</taxon>
        <taxon>Fungi incertae sedis</taxon>
        <taxon>Mucoromycota</taxon>
        <taxon>Glomeromycotina</taxon>
        <taxon>Glomeromycetes</taxon>
        <taxon>Glomerales</taxon>
        <taxon>Glomeraceae</taxon>
        <taxon>Rhizophagus</taxon>
    </lineage>
</organism>
<comment type="similarity">
    <text evidence="4">Belongs to the PPP phosphatase family. PP-5 (PP-T) subfamily.</text>
</comment>
<evidence type="ECO:0000256" key="3">
    <source>
        <dbReference type="ARBA" id="ARBA00004123"/>
    </source>
</evidence>
<evidence type="ECO:0000313" key="18">
    <source>
        <dbReference type="EMBL" id="EXX75767.1"/>
    </source>
</evidence>
<evidence type="ECO:0000256" key="11">
    <source>
        <dbReference type="ARBA" id="ARBA00023242"/>
    </source>
</evidence>
<evidence type="ECO:0000259" key="17">
    <source>
        <dbReference type="SMART" id="SM00156"/>
    </source>
</evidence>
<evidence type="ECO:0000256" key="6">
    <source>
        <dbReference type="ARBA" id="ARBA00022723"/>
    </source>
</evidence>
<dbReference type="SMART" id="SM00028">
    <property type="entry name" value="TPR"/>
    <property type="match status" value="3"/>
</dbReference>
<dbReference type="STRING" id="1432141.A0A015K1X2"/>
<dbReference type="OMA" id="IHKKYAF"/>
<comment type="function">
    <text evidence="13">Protein phosphatase that specifically binds to and dephosphorylates the molecular chaperone Hsp90. Dephosphorylation positively regulates the Hsp90 chaperone machinery.</text>
</comment>
<evidence type="ECO:0000256" key="5">
    <source>
        <dbReference type="ARBA" id="ARBA00013081"/>
    </source>
</evidence>
<dbReference type="HOGENOM" id="CLU_004962_5_2_1"/>
<comment type="catalytic activity">
    <reaction evidence="12">
        <text>O-phospho-L-seryl-[protein] + H2O = L-seryl-[protein] + phosphate</text>
        <dbReference type="Rhea" id="RHEA:20629"/>
        <dbReference type="Rhea" id="RHEA-COMP:9863"/>
        <dbReference type="Rhea" id="RHEA-COMP:11604"/>
        <dbReference type="ChEBI" id="CHEBI:15377"/>
        <dbReference type="ChEBI" id="CHEBI:29999"/>
        <dbReference type="ChEBI" id="CHEBI:43474"/>
        <dbReference type="ChEBI" id="CHEBI:83421"/>
        <dbReference type="EC" id="3.1.3.16"/>
    </reaction>
    <physiologicalReaction direction="left-to-right" evidence="12">
        <dbReference type="Rhea" id="RHEA:20630"/>
    </physiologicalReaction>
</comment>
<keyword evidence="8" id="KW-0378">Hydrolase</keyword>
<dbReference type="EMBL" id="JEMT01012363">
    <property type="protein sequence ID" value="EXX75767.1"/>
    <property type="molecule type" value="Genomic_DNA"/>
</dbReference>
<evidence type="ECO:0000256" key="1">
    <source>
        <dbReference type="ARBA" id="ARBA00001936"/>
    </source>
</evidence>
<dbReference type="PROSITE" id="PS50005">
    <property type="entry name" value="TPR"/>
    <property type="match status" value="2"/>
</dbReference>
<dbReference type="AlphaFoldDB" id="A0A015K1X2"/>
<comment type="subcellular location">
    <subcellularLocation>
        <location evidence="3">Nucleus</location>
    </subcellularLocation>
</comment>
<dbReference type="InterPro" id="IPR006186">
    <property type="entry name" value="Ser/Thr-sp_prot-phosphatase"/>
</dbReference>
<evidence type="ECO:0000256" key="12">
    <source>
        <dbReference type="ARBA" id="ARBA00047986"/>
    </source>
</evidence>
<feature type="repeat" description="TPR" evidence="16">
    <location>
        <begin position="21"/>
        <end position="54"/>
    </location>
</feature>
<dbReference type="SMR" id="A0A015K1X2"/>
<dbReference type="InterPro" id="IPR004843">
    <property type="entry name" value="Calcineurin-like_PHP"/>
</dbReference>
<dbReference type="Proteomes" id="UP000022910">
    <property type="component" value="Unassembled WGS sequence"/>
</dbReference>
<evidence type="ECO:0000256" key="8">
    <source>
        <dbReference type="ARBA" id="ARBA00022801"/>
    </source>
</evidence>
<evidence type="ECO:0000256" key="15">
    <source>
        <dbReference type="PIRSR" id="PIRSR033096-1"/>
    </source>
</evidence>
<comment type="cofactor">
    <cofactor evidence="2">
        <name>Mg(2+)</name>
        <dbReference type="ChEBI" id="CHEBI:18420"/>
    </cofactor>
</comment>
<keyword evidence="7" id="KW-0677">Repeat</keyword>
<keyword evidence="19" id="KW-1185">Reference proteome</keyword>
<dbReference type="Pfam" id="PF13414">
    <property type="entry name" value="TPR_11"/>
    <property type="match status" value="1"/>
</dbReference>
<dbReference type="InterPro" id="IPR041753">
    <property type="entry name" value="PP5_C"/>
</dbReference>
<evidence type="ECO:0000256" key="9">
    <source>
        <dbReference type="ARBA" id="ARBA00022803"/>
    </source>
</evidence>
<keyword evidence="9 16" id="KW-0802">TPR repeat</keyword>
<evidence type="ECO:0000256" key="13">
    <source>
        <dbReference type="ARBA" id="ARBA00059747"/>
    </source>
</evidence>
<dbReference type="InterPro" id="IPR019734">
    <property type="entry name" value="TPR_rpt"/>
</dbReference>
<proteinExistence type="inferred from homology"/>
<evidence type="ECO:0000256" key="14">
    <source>
        <dbReference type="ARBA" id="ARBA00073946"/>
    </source>
</evidence>
<dbReference type="InterPro" id="IPR029052">
    <property type="entry name" value="Metallo-depent_PP-like"/>
</dbReference>
<dbReference type="SUPFAM" id="SSF56300">
    <property type="entry name" value="Metallo-dependent phosphatases"/>
    <property type="match status" value="1"/>
</dbReference>
<keyword evidence="6" id="KW-0479">Metal-binding</keyword>
<dbReference type="Gene3D" id="3.60.21.10">
    <property type="match status" value="1"/>
</dbReference>
<feature type="domain" description="Serine/threonine specific protein phosphatases" evidence="17">
    <location>
        <begin position="196"/>
        <end position="473"/>
    </location>
</feature>
<keyword evidence="10" id="KW-0464">Manganese</keyword>
<dbReference type="GO" id="GO:0046872">
    <property type="term" value="F:metal ion binding"/>
    <property type="evidence" value="ECO:0007669"/>
    <property type="project" value="UniProtKB-KW"/>
</dbReference>
<evidence type="ECO:0000256" key="10">
    <source>
        <dbReference type="ARBA" id="ARBA00023211"/>
    </source>
</evidence>
<protein>
    <recommendedName>
        <fullName evidence="14">Serine/threonine-protein phosphatase T</fullName>
        <ecNumber evidence="5">3.1.3.16</ecNumber>
    </recommendedName>
</protein>
<dbReference type="GO" id="GO:0004722">
    <property type="term" value="F:protein serine/threonine phosphatase activity"/>
    <property type="evidence" value="ECO:0007669"/>
    <property type="project" value="UniProtKB-EC"/>
</dbReference>
<comment type="cofactor">
    <cofactor evidence="1">
        <name>Mn(2+)</name>
        <dbReference type="ChEBI" id="CHEBI:29035"/>
    </cofactor>
</comment>
<evidence type="ECO:0000256" key="16">
    <source>
        <dbReference type="PROSITE-ProRule" id="PRU00339"/>
    </source>
</evidence>
<sequence>MSNEPNGNQNTSVLEENKIKAEEIKEAANKLFLAKKYEAAIEKYSEAINLNPNVAAYYANRSFAYFKTEAFGYAITDADKAIKLDPSYTKGYYRRAAANMNLCKFKDALRDFRIVMKRSPDDKDAKAKFTECEKIVKRMAFEKAIEVDSPKNLAETFDVNTIVVEPSYDGPKLEDGKITKEFIEEMMERFKNQKRIHKKHAFQIILAVRKIMLETPSLVDITIPQDSNLTVCGDVHGQYYDFINIFKINGVPSETNMYLFNGDFVDRGSFSLEVILTLFAYKWLYPKSLYLTRGNHETDDMNKVYGFEGEVKAKFSEEMFELFSETFSTLPLAHLINQKILVVHGGLFSRDDVTLDDIRNIDRFGKKQLDHGSLMCELLWSDPQPQPGRGPSKRGVGIQFGPDVTENFLKRNNLELLIRSHEVKENGYVIEHNGKCITVFSAPNYCDTIGNKGAIINITSDLKLDYKTFEAVPHPNIRPMAYASQFGGLFT</sequence>
<dbReference type="InterPro" id="IPR011990">
    <property type="entry name" value="TPR-like_helical_dom_sf"/>
</dbReference>